<evidence type="ECO:0000313" key="1">
    <source>
        <dbReference type="EMBL" id="KON86921.1"/>
    </source>
</evidence>
<dbReference type="EMBL" id="LGUF01000007">
    <property type="protein sequence ID" value="KON86921.1"/>
    <property type="molecule type" value="Genomic_DNA"/>
</dbReference>
<organism evidence="1 2">
    <name type="scientific">Sporosarcina globispora</name>
    <name type="common">Bacillus globisporus</name>
    <dbReference type="NCBI Taxonomy" id="1459"/>
    <lineage>
        <taxon>Bacteria</taxon>
        <taxon>Bacillati</taxon>
        <taxon>Bacillota</taxon>
        <taxon>Bacilli</taxon>
        <taxon>Bacillales</taxon>
        <taxon>Caryophanaceae</taxon>
        <taxon>Sporosarcina</taxon>
    </lineage>
</organism>
<comment type="caution">
    <text evidence="1">The sequence shown here is derived from an EMBL/GenBank/DDBJ whole genome shotgun (WGS) entry which is preliminary data.</text>
</comment>
<name>A0A0M0GBW8_SPOGL</name>
<evidence type="ECO:0000313" key="2">
    <source>
        <dbReference type="Proteomes" id="UP000037109"/>
    </source>
</evidence>
<protein>
    <submittedName>
        <fullName evidence="1">Uncharacterized protein</fullName>
    </submittedName>
</protein>
<dbReference type="Proteomes" id="UP000037109">
    <property type="component" value="Unassembled WGS sequence"/>
</dbReference>
<sequence length="70" mass="7840">MNKSSLATRPLYPNEMAIITPLFAVQGDRIYILNATSRLIKLSVSTSSWLLPSIFKILYMYAGTMTQKAV</sequence>
<gene>
    <name evidence="1" type="ORF">AF332_08940</name>
</gene>
<reference evidence="2" key="1">
    <citation type="submission" date="2015-07" db="EMBL/GenBank/DDBJ databases">
        <title>Fjat-10036 dsm4.</title>
        <authorList>
            <person name="Liu B."/>
            <person name="Wang J."/>
            <person name="Zhu Y."/>
            <person name="Liu G."/>
            <person name="Chen Q."/>
            <person name="Chen Z."/>
            <person name="Lan J."/>
            <person name="Che J."/>
            <person name="Ge C."/>
            <person name="Shi H."/>
            <person name="Pan Z."/>
            <person name="Liu X."/>
        </authorList>
    </citation>
    <scope>NUCLEOTIDE SEQUENCE [LARGE SCALE GENOMIC DNA]</scope>
    <source>
        <strain evidence="2">DSM 4</strain>
    </source>
</reference>
<dbReference type="AlphaFoldDB" id="A0A0M0GBW8"/>
<accession>A0A0M0GBW8</accession>
<proteinExistence type="predicted"/>
<keyword evidence="2" id="KW-1185">Reference proteome</keyword>